<protein>
    <submittedName>
        <fullName evidence="2">Uncharacterized protein</fullName>
    </submittedName>
</protein>
<proteinExistence type="predicted"/>
<keyword evidence="1" id="KW-0472">Membrane</keyword>
<evidence type="ECO:0000313" key="2">
    <source>
        <dbReference type="EMBL" id="SHH56153.1"/>
    </source>
</evidence>
<accession>A0A1M5U0I2</accession>
<dbReference type="AlphaFoldDB" id="A0A1M5U0I2"/>
<name>A0A1M5U0I2_9RHOB</name>
<keyword evidence="3" id="KW-1185">Reference proteome</keyword>
<dbReference type="Proteomes" id="UP000184221">
    <property type="component" value="Unassembled WGS sequence"/>
</dbReference>
<feature type="transmembrane region" description="Helical" evidence="1">
    <location>
        <begin position="35"/>
        <end position="53"/>
    </location>
</feature>
<organism evidence="2 3">
    <name type="scientific">Marivita hallyeonensis</name>
    <dbReference type="NCBI Taxonomy" id="996342"/>
    <lineage>
        <taxon>Bacteria</taxon>
        <taxon>Pseudomonadati</taxon>
        <taxon>Pseudomonadota</taxon>
        <taxon>Alphaproteobacteria</taxon>
        <taxon>Rhodobacterales</taxon>
        <taxon>Roseobacteraceae</taxon>
        <taxon>Marivita</taxon>
    </lineage>
</organism>
<dbReference type="EMBL" id="FQXC01000003">
    <property type="protein sequence ID" value="SHH56153.1"/>
    <property type="molecule type" value="Genomic_DNA"/>
</dbReference>
<evidence type="ECO:0000313" key="3">
    <source>
        <dbReference type="Proteomes" id="UP000184221"/>
    </source>
</evidence>
<gene>
    <name evidence="2" type="ORF">SAMN05443551_2427</name>
</gene>
<reference evidence="2 3" key="1">
    <citation type="submission" date="2016-11" db="EMBL/GenBank/DDBJ databases">
        <authorList>
            <person name="Jaros S."/>
            <person name="Januszkiewicz K."/>
            <person name="Wedrychowicz H."/>
        </authorList>
    </citation>
    <scope>NUCLEOTIDE SEQUENCE [LARGE SCALE GENOMIC DNA]</scope>
    <source>
        <strain evidence="2 3">DSM 29431</strain>
    </source>
</reference>
<keyword evidence="1" id="KW-0812">Transmembrane</keyword>
<keyword evidence="1" id="KW-1133">Transmembrane helix</keyword>
<feature type="transmembrane region" description="Helical" evidence="1">
    <location>
        <begin position="59"/>
        <end position="78"/>
    </location>
</feature>
<dbReference type="STRING" id="996342.SAMN05443551_2427"/>
<sequence length="83" mass="9043">MSYGTAFPRGVRVALVLCCSGFAIILTGHHLGSPLLIFFGLTLFVSAIVGLQIPRLLLFFGLWVPAMTTAALSLLSWMEMDRD</sequence>
<evidence type="ECO:0000256" key="1">
    <source>
        <dbReference type="SAM" id="Phobius"/>
    </source>
</evidence>
<feature type="transmembrane region" description="Helical" evidence="1">
    <location>
        <begin position="6"/>
        <end position="28"/>
    </location>
</feature>